<evidence type="ECO:0000313" key="4">
    <source>
        <dbReference type="Proteomes" id="UP000442619"/>
    </source>
</evidence>
<organism evidence="3 4">
    <name type="scientific">Sharpea porci</name>
    <dbReference type="NCBI Taxonomy" id="2652286"/>
    <lineage>
        <taxon>Bacteria</taxon>
        <taxon>Bacillati</taxon>
        <taxon>Bacillota</taxon>
        <taxon>Erysipelotrichia</taxon>
        <taxon>Erysipelotrichales</taxon>
        <taxon>Coprobacillaceae</taxon>
        <taxon>Sharpea</taxon>
    </lineage>
</organism>
<dbReference type="Pfam" id="PF00092">
    <property type="entry name" value="VWA"/>
    <property type="match status" value="1"/>
</dbReference>
<proteinExistence type="predicted"/>
<dbReference type="InterPro" id="IPR002035">
    <property type="entry name" value="VWF_A"/>
</dbReference>
<dbReference type="NCBIfam" id="TIGR02148">
    <property type="entry name" value="Fibro_Slime"/>
    <property type="match status" value="1"/>
</dbReference>
<dbReference type="Gene3D" id="3.40.50.410">
    <property type="entry name" value="von Willebrand factor, type A domain"/>
    <property type="match status" value="1"/>
</dbReference>
<dbReference type="Pfam" id="PF17802">
    <property type="entry name" value="SpaA"/>
    <property type="match status" value="1"/>
</dbReference>
<dbReference type="InterPro" id="IPR011874">
    <property type="entry name" value="Fibro_Slime"/>
</dbReference>
<evidence type="ECO:0000259" key="2">
    <source>
        <dbReference type="PROSITE" id="PS51820"/>
    </source>
</evidence>
<feature type="domain" description="VWFA" evidence="1">
    <location>
        <begin position="606"/>
        <end position="872"/>
    </location>
</feature>
<dbReference type="Proteomes" id="UP000442619">
    <property type="component" value="Unassembled WGS sequence"/>
</dbReference>
<feature type="domain" description="PA14" evidence="2">
    <location>
        <begin position="282"/>
        <end position="438"/>
    </location>
</feature>
<dbReference type="InterPro" id="IPR037524">
    <property type="entry name" value="PA14/GLEYA"/>
</dbReference>
<dbReference type="SMART" id="SM00327">
    <property type="entry name" value="VWA"/>
    <property type="match status" value="1"/>
</dbReference>
<name>A0A844FRP5_9FIRM</name>
<gene>
    <name evidence="3" type="ORF">FYJ79_00770</name>
</gene>
<protein>
    <submittedName>
        <fullName evidence="3">Fibro-slime domain-containing protein</fullName>
    </submittedName>
</protein>
<dbReference type="SUPFAM" id="SSF53300">
    <property type="entry name" value="vWA-like"/>
    <property type="match status" value="1"/>
</dbReference>
<evidence type="ECO:0000259" key="1">
    <source>
        <dbReference type="PROSITE" id="PS50234"/>
    </source>
</evidence>
<sequence>MFYRSNNIRRGGFDMMNKIKRFLNQPIDTPLKRFVSLFVAMAMVLSVLTVTSLSTTTPASAAGGETSYKVTNDSKGSIDLTIKHLNNNSEFYTADEQTLKPGDFIDNYNKVKNYNVTSVTLDNKTVSNPQDLRLTTAGSHTIVVNYQASTSNVINPVKFYDYTLHPDNNTNSFKNGINDSANYSSTSSVNKRFAIGNNNIQRKNNTINSGFYDTNGNFVYMNYWTGGTAGKDDRLGIITNLSGTNYSQVNFNSAIYAPKLFNNDKDITVKGLTNIDNYKLNFSRRGDTYTLTKVLNEKGENANPSYTGSSNFFPLNHASSVKNNGEDRENRTNNVYFGMRYDFTFTLGDYNGPLNYTFNGDDDLWVFLDGQLVLDDGGIHGAIEKTVNIKEKLGSKPDKSAVHQITVLYMERGGNESNCAMNFTIPNLTPINYQEAQKINVEFTKQNSKQEALAGAKFSVVDDNKVSLGEFTSDANGKVTLKDLREGTYYVTETKAPDSYVLTGNVQYKIVVSRTNDGKLTYKLYQPSENNTWSELSKNTIINKSEKEVEQDSIVANKKAELVTYTDGTDAWNDRLYDITLNPVSNKKITTTTTTTTPGQEATYADIMLVLDVSGSMNDPIYTYSQIQQSDMSSRKEYYIQYNGEYRKLTKYYSYNYGYRGWFYDDGVYEYELKSDDVVYSRTSSETRLQALKRSAIAFVDKMKVASPNSRIGLKAFSSKTYWEKEKSIPLEKVETNYSNIINVINSLEAEGGTSPERGLGYKNDGIDNDALSQLSNGSKNHKFTILFTDGSPTGEKGTPDSELDNMKYWESKNNAETAAQQVKAIPSTLYTVGFGMGTNATKWLETYIATDSNKAYTAETAEGLSAIFNELSEEIASETKIEVTEKKVDITGATVVDKIAKEFALTQESRNSLLDSGATIKDNDDGTTTVTWTDQTIKTDGSTKYVLRVKAKADYIGGNNVATNVEKDSYILIEKSKAKKLFDLPHVNVKAELKANDYRTTRFAGETFDANSVKSKDNKSLGQILSPQFDKSEVTKVWKDAKNNETNLEEMKAITTDAQYTLELSYKAGIATDESNLNTHYHANDVNDKGIMTATGHFAINFKKGSLKITKKIDEQYTTGKTQLLALDDDDSGLAEDLKQKEGVTNDYTQSNQTFIYKIQRKVKNEVKETFYATISFDSRDTTTNEKSVTIHNLEKGDYSVTEETDWSRKYSLYNASTTNGTTNGETTYHSFYTNPTTSNPKTANPTTDGNNLKIGYREDTTKDYFTGLDVDAGDNVGYVDTDTAEGFKEVKTFTKAVMTTNNSYEPNQDVHAIYTNNKKTGWYWNSDAAIAINKYK</sequence>
<dbReference type="InterPro" id="IPR013783">
    <property type="entry name" value="Ig-like_fold"/>
</dbReference>
<keyword evidence="4" id="KW-1185">Reference proteome</keyword>
<dbReference type="PROSITE" id="PS50234">
    <property type="entry name" value="VWFA"/>
    <property type="match status" value="1"/>
</dbReference>
<dbReference type="SUPFAM" id="SSF49478">
    <property type="entry name" value="Cna protein B-type domain"/>
    <property type="match status" value="1"/>
</dbReference>
<comment type="caution">
    <text evidence="3">The sequence shown here is derived from an EMBL/GenBank/DDBJ whole genome shotgun (WGS) entry which is preliminary data.</text>
</comment>
<dbReference type="InterPro" id="IPR041033">
    <property type="entry name" value="SpaA_PFL_dom_1"/>
</dbReference>
<dbReference type="InterPro" id="IPR036465">
    <property type="entry name" value="vWFA_dom_sf"/>
</dbReference>
<dbReference type="Gene3D" id="2.60.40.10">
    <property type="entry name" value="Immunoglobulins"/>
    <property type="match status" value="1"/>
</dbReference>
<dbReference type="PROSITE" id="PS51820">
    <property type="entry name" value="PA14"/>
    <property type="match status" value="1"/>
</dbReference>
<evidence type="ECO:0000313" key="3">
    <source>
        <dbReference type="EMBL" id="MST88142.1"/>
    </source>
</evidence>
<reference evidence="3 4" key="1">
    <citation type="submission" date="2019-08" db="EMBL/GenBank/DDBJ databases">
        <title>In-depth cultivation of the pig gut microbiome towards novel bacterial diversity and tailored functional studies.</title>
        <authorList>
            <person name="Wylensek D."/>
            <person name="Hitch T.C.A."/>
            <person name="Clavel T."/>
        </authorList>
    </citation>
    <scope>NUCLEOTIDE SEQUENCE [LARGE SCALE GENOMIC DNA]</scope>
    <source>
        <strain evidence="3 4">CA-Schmier-601-WT-3</strain>
    </source>
</reference>
<dbReference type="CDD" id="cd00198">
    <property type="entry name" value="vWFA"/>
    <property type="match status" value="1"/>
</dbReference>
<dbReference type="EMBL" id="VUNM01000001">
    <property type="protein sequence ID" value="MST88142.1"/>
    <property type="molecule type" value="Genomic_DNA"/>
</dbReference>
<accession>A0A844FRP5</accession>